<sequence length="236" mass="27479">MVEQLYSKKKSLSLYIVLFLLLFPAILAAQKLTVWGITTADSIRLDNMIFRLVNADKKYNSTILFGIDKKERSPSSTLLHLSPKGKTEGMLFFESPKKFKNQTNLDWPRMGQKKEPYINRIVAAKIKAEGIYLFRLQGFDYNDFDDFIAHLGPEGKLWQKDELKAYLAQIELEELNFDCLVEAYFYHLAHIAQPKQQEFSCLEKQIFPLFHQGKPPHWQQFYQGFLGIYAILSRGL</sequence>
<organism evidence="1 2">
    <name type="scientific">Saprospira grandis (strain Lewin)</name>
    <dbReference type="NCBI Taxonomy" id="984262"/>
    <lineage>
        <taxon>Bacteria</taxon>
        <taxon>Pseudomonadati</taxon>
        <taxon>Bacteroidota</taxon>
        <taxon>Saprospiria</taxon>
        <taxon>Saprospirales</taxon>
        <taxon>Saprospiraceae</taxon>
        <taxon>Saprospira</taxon>
    </lineage>
</organism>
<reference evidence="1 2" key="1">
    <citation type="journal article" date="2012" name="Stand. Genomic Sci.">
        <title>Complete genome sequencing and analysis of Saprospira grandis str. Lewin, a predatory marine bacterium.</title>
        <authorList>
            <person name="Saw J.H."/>
            <person name="Yuryev A."/>
            <person name="Kanbe M."/>
            <person name="Hou S."/>
            <person name="Young A.G."/>
            <person name="Aizawa S."/>
            <person name="Alam M."/>
        </authorList>
    </citation>
    <scope>NUCLEOTIDE SEQUENCE [LARGE SCALE GENOMIC DNA]</scope>
    <source>
        <strain evidence="1 2">Lewin</strain>
    </source>
</reference>
<evidence type="ECO:0000313" key="1">
    <source>
        <dbReference type="EMBL" id="AFC24503.1"/>
    </source>
</evidence>
<name>H6KZB3_SAPGL</name>
<dbReference type="Proteomes" id="UP000007519">
    <property type="component" value="Chromosome"/>
</dbReference>
<dbReference type="KEGG" id="sgn:SGRA_1768"/>
<dbReference type="RefSeq" id="WP_015692135.1">
    <property type="nucleotide sequence ID" value="NC_016940.1"/>
</dbReference>
<proteinExistence type="predicted"/>
<dbReference type="STRING" id="984262.SGRA_1768"/>
<dbReference type="EMBL" id="CP002831">
    <property type="protein sequence ID" value="AFC24503.1"/>
    <property type="molecule type" value="Genomic_DNA"/>
</dbReference>
<dbReference type="AlphaFoldDB" id="H6KZB3"/>
<evidence type="ECO:0000313" key="2">
    <source>
        <dbReference type="Proteomes" id="UP000007519"/>
    </source>
</evidence>
<gene>
    <name evidence="1" type="ordered locus">SGRA_1768</name>
</gene>
<keyword evidence="2" id="KW-1185">Reference proteome</keyword>
<protein>
    <submittedName>
        <fullName evidence="1">Uncharacterized protein</fullName>
    </submittedName>
</protein>
<accession>H6KZB3</accession>
<dbReference type="HOGENOM" id="CLU_1174770_0_0_10"/>